<evidence type="ECO:0000256" key="5">
    <source>
        <dbReference type="ARBA" id="ARBA00023027"/>
    </source>
</evidence>
<dbReference type="InterPro" id="IPR045024">
    <property type="entry name" value="NDH-2"/>
</dbReference>
<dbReference type="InterPro" id="IPR023753">
    <property type="entry name" value="FAD/NAD-binding_dom"/>
</dbReference>
<comment type="similarity">
    <text evidence="1">Belongs to the NADH dehydrogenase family.</text>
</comment>
<dbReference type="Proteomes" id="UP001345013">
    <property type="component" value="Unassembled WGS sequence"/>
</dbReference>
<evidence type="ECO:0000256" key="2">
    <source>
        <dbReference type="ARBA" id="ARBA00022630"/>
    </source>
</evidence>
<keyword evidence="8" id="KW-1185">Reference proteome</keyword>
<proteinExistence type="inferred from homology"/>
<keyword evidence="4" id="KW-0560">Oxidoreductase</keyword>
<dbReference type="InterPro" id="IPR035994">
    <property type="entry name" value="Nucleoside_phosphorylase_sf"/>
</dbReference>
<feature type="domain" description="FAD/NAD(P)-binding" evidence="6">
    <location>
        <begin position="285"/>
        <end position="451"/>
    </location>
</feature>
<evidence type="ECO:0000313" key="8">
    <source>
        <dbReference type="Proteomes" id="UP001345013"/>
    </source>
</evidence>
<dbReference type="InterPro" id="IPR036188">
    <property type="entry name" value="FAD/NAD-bd_sf"/>
</dbReference>
<dbReference type="PANTHER" id="PTHR43706">
    <property type="entry name" value="NADH DEHYDROGENASE"/>
    <property type="match status" value="1"/>
</dbReference>
<evidence type="ECO:0000259" key="6">
    <source>
        <dbReference type="Pfam" id="PF07992"/>
    </source>
</evidence>
<organism evidence="7 8">
    <name type="scientific">Lithohypha guttulata</name>
    <dbReference type="NCBI Taxonomy" id="1690604"/>
    <lineage>
        <taxon>Eukaryota</taxon>
        <taxon>Fungi</taxon>
        <taxon>Dikarya</taxon>
        <taxon>Ascomycota</taxon>
        <taxon>Pezizomycotina</taxon>
        <taxon>Eurotiomycetes</taxon>
        <taxon>Chaetothyriomycetidae</taxon>
        <taxon>Chaetothyriales</taxon>
        <taxon>Trichomeriaceae</taxon>
        <taxon>Lithohypha</taxon>
    </lineage>
</organism>
<accession>A0ABR0KHC8</accession>
<keyword evidence="5" id="KW-0520">NAD</keyword>
<keyword evidence="2" id="KW-0285">Flavoprotein</keyword>
<sequence length="542" mass="59781">MLLNALQKLSSLHQRKGHQIGDIAGQMIKRNPRLKKKYQRPALDSDVLYQSTFVHAVSDQPCADSCPITAEHVVQRESRDDDQDDPVIHYGLIASADRLMKDAQVRDRLGQIEGVLCFEMEAAGLMDDFPCLVIRGICDYSDSHKSDAWQGYAATSAAAYAKELLGVIAAEDSVATGASEESGFERDMSKFTTRRTNKTLGEMCSSIEDPNDERWWLRILGRIGSKSIVADISVAGQSVLDVKNGLPVEVSVAVQAINVSDAMKIRKILFDLLEKASLPNTSLEKVKELLHIVVVGGGPTGIEMTAELDDLAHNELQDLYPGVGDKLSISIHDIAPNILSAYDKKLRHIEVKTNSHIERVEKDCLYTKEDGRIGCGMLVWATGNKSVPLLDELDVRKTQKGLTRILTDSRLRVFSGKDEASLHEGVFALGDAADIDGAALPTTAEVAVQKAKYLVEVFNSASSDPAVHAPFRYQQKQLVSYIGGRDGVIAGKDNDHEGWTGRSTWLAWRGHNVLWNRNLRSRVMMIFTWALNSIFGKEIAKI</sequence>
<evidence type="ECO:0000256" key="4">
    <source>
        <dbReference type="ARBA" id="ARBA00023002"/>
    </source>
</evidence>
<gene>
    <name evidence="7" type="ORF">LTR24_002541</name>
</gene>
<evidence type="ECO:0000256" key="3">
    <source>
        <dbReference type="ARBA" id="ARBA00022827"/>
    </source>
</evidence>
<protein>
    <recommendedName>
        <fullName evidence="6">FAD/NAD(P)-binding domain-containing protein</fullName>
    </recommendedName>
</protein>
<dbReference type="SUPFAM" id="SSF53167">
    <property type="entry name" value="Purine and uridine phosphorylases"/>
    <property type="match status" value="1"/>
</dbReference>
<keyword evidence="3" id="KW-0274">FAD</keyword>
<name>A0ABR0KHC8_9EURO</name>
<dbReference type="EMBL" id="JAVRRG010000022">
    <property type="protein sequence ID" value="KAK5096476.1"/>
    <property type="molecule type" value="Genomic_DNA"/>
</dbReference>
<dbReference type="Gene3D" id="3.50.50.100">
    <property type="match status" value="1"/>
</dbReference>
<evidence type="ECO:0000256" key="1">
    <source>
        <dbReference type="ARBA" id="ARBA00005272"/>
    </source>
</evidence>
<dbReference type="Gene3D" id="3.40.50.1580">
    <property type="entry name" value="Nucleoside phosphorylase domain"/>
    <property type="match status" value="1"/>
</dbReference>
<dbReference type="SUPFAM" id="SSF51905">
    <property type="entry name" value="FAD/NAD(P)-binding domain"/>
    <property type="match status" value="1"/>
</dbReference>
<dbReference type="PANTHER" id="PTHR43706:SF17">
    <property type="entry name" value="NADH DEHYDROGENASE (EUROFUNG)"/>
    <property type="match status" value="1"/>
</dbReference>
<evidence type="ECO:0000313" key="7">
    <source>
        <dbReference type="EMBL" id="KAK5096476.1"/>
    </source>
</evidence>
<reference evidence="7 8" key="1">
    <citation type="submission" date="2023-08" db="EMBL/GenBank/DDBJ databases">
        <title>Black Yeasts Isolated from many extreme environments.</title>
        <authorList>
            <person name="Coleine C."/>
            <person name="Stajich J.E."/>
            <person name="Selbmann L."/>
        </authorList>
    </citation>
    <scope>NUCLEOTIDE SEQUENCE [LARGE SCALE GENOMIC DNA]</scope>
    <source>
        <strain evidence="7 8">CCFEE 5885</strain>
    </source>
</reference>
<dbReference type="Pfam" id="PF07992">
    <property type="entry name" value="Pyr_redox_2"/>
    <property type="match status" value="1"/>
</dbReference>
<comment type="caution">
    <text evidence="7">The sequence shown here is derived from an EMBL/GenBank/DDBJ whole genome shotgun (WGS) entry which is preliminary data.</text>
</comment>